<dbReference type="InterPro" id="IPR050821">
    <property type="entry name" value="Cytosolic_carboxypeptidase"/>
</dbReference>
<dbReference type="GO" id="GO:0008270">
    <property type="term" value="F:zinc ion binding"/>
    <property type="evidence" value="ECO:0007669"/>
    <property type="project" value="InterPro"/>
</dbReference>
<keyword evidence="6" id="KW-0645">Protease</keyword>
<organism evidence="6 7">
    <name type="scientific">Plasmodium vinckei brucechwatti</name>
    <dbReference type="NCBI Taxonomy" id="119398"/>
    <lineage>
        <taxon>Eukaryota</taxon>
        <taxon>Sar</taxon>
        <taxon>Alveolata</taxon>
        <taxon>Apicomplexa</taxon>
        <taxon>Aconoidasida</taxon>
        <taxon>Haemosporida</taxon>
        <taxon>Plasmodiidae</taxon>
        <taxon>Plasmodium</taxon>
        <taxon>Plasmodium (Vinckeia)</taxon>
    </lineage>
</organism>
<accession>A0A6V7RVN6</accession>
<evidence type="ECO:0000259" key="5">
    <source>
        <dbReference type="PROSITE" id="PS52035"/>
    </source>
</evidence>
<comment type="similarity">
    <text evidence="2 3">Belongs to the peptidase M14 family.</text>
</comment>
<keyword evidence="6" id="KW-0378">Hydrolase</keyword>
<comment type="cofactor">
    <cofactor evidence="1">
        <name>Zn(2+)</name>
        <dbReference type="ChEBI" id="CHEBI:29105"/>
    </cofactor>
</comment>
<dbReference type="GO" id="GO:0004181">
    <property type="term" value="F:metallocarboxypeptidase activity"/>
    <property type="evidence" value="ECO:0007669"/>
    <property type="project" value="InterPro"/>
</dbReference>
<dbReference type="PROSITE" id="PS52035">
    <property type="entry name" value="PEPTIDASE_M14"/>
    <property type="match status" value="1"/>
</dbReference>
<dbReference type="Gene3D" id="3.40.630.10">
    <property type="entry name" value="Zn peptidases"/>
    <property type="match status" value="1"/>
</dbReference>
<evidence type="ECO:0000256" key="3">
    <source>
        <dbReference type="PROSITE-ProRule" id="PRU01379"/>
    </source>
</evidence>
<dbReference type="VEuPathDB" id="PlasmoDB:PVBDA_0201060"/>
<evidence type="ECO:0000313" key="7">
    <source>
        <dbReference type="Proteomes" id="UP000515550"/>
    </source>
</evidence>
<name>A0A6V7RVN6_PLAVN</name>
<dbReference type="EMBL" id="LR865380">
    <property type="protein sequence ID" value="CAD2084578.1"/>
    <property type="molecule type" value="Genomic_DNA"/>
</dbReference>
<evidence type="ECO:0000256" key="4">
    <source>
        <dbReference type="SAM" id="MobiDB-lite"/>
    </source>
</evidence>
<keyword evidence="6" id="KW-0121">Carboxypeptidase</keyword>
<feature type="region of interest" description="Disordered" evidence="4">
    <location>
        <begin position="1438"/>
        <end position="1462"/>
    </location>
</feature>
<dbReference type="GO" id="GO:0006508">
    <property type="term" value="P:proteolysis"/>
    <property type="evidence" value="ECO:0007669"/>
    <property type="project" value="InterPro"/>
</dbReference>
<evidence type="ECO:0000256" key="1">
    <source>
        <dbReference type="ARBA" id="ARBA00001947"/>
    </source>
</evidence>
<feature type="compositionally biased region" description="Basic residues" evidence="4">
    <location>
        <begin position="1439"/>
        <end position="1459"/>
    </location>
</feature>
<sequence length="1473" mass="170162">MTNEINVAKEKVENGKTEFFSNGLGSPEGIKKIYNDNLNISEKCLKKGEICTSNVVNNVNGSSNDVSKAAQDSICHEPFKLIYEDSCTHVKIPTIMCQDEEKKYSSRTCFGTTIINRYKSKEKKNCINKINNLKLFLKNKLKEANLKNRRVFLNNIKNIEDILNYNFRSIKYNTYKNDVSLFCEHDNFVGHIPIVKNKLHELKIAEMKRNIKQSTAMNSDSIPSIANNSFAENIPNQCSNEKTNENYSIDNIYEGVEDATKKKQINKLNDENFNKPSNKSDELKQFSMYRKLNEIKCVEEPGMTYKCVYPPNTKINDDIKCRHNGDSSKGLQIENFQIVFNSKFESGNLQYVLKEKNKEYYSLFINSDIRMNKKTNQWFYFSASYMPDEYYTKELKKEKEKRQTCMNEFLNDINKETNCYHVKYSVDFSDKFLVSNIKKLKEPVSVIFRIENMSKPHFLYKEGYSPLVFSECKNKFENIQWERNAYNIKYIKNNKSRYFNTKKNCIEKLSYTTYTLEFSYDFMYTCDTVYFSSCYPYTYSYLMEYLSSIKSYVKKFRPDINYIEETLCKTTCGLNCPILVITNYDKLYKTSKEDKENKKPRPELDDNIMNSTLGGINLSKYNNKCFNFTNSDTFDSCNAISTYNDKLWMYDLLPFSSELNSEKNVDTNFDGVNDLNNCKLSNNFMSEFSNLLKKKIILKMGKSKKNEEKMVMPCLRGASLLVSSNKLENNSKEITKEIIFLTCRVHPGETNASYAMHGFLSFIISNNIYANILRTNYIFIIIPMLNIDGVILGHNRFCSNGFDLNRQWDKPIYYLHPTIYTAKSLLKNLQKNNNKIIFYCDFHGHSSKYNCFLFGNSGTRTFLKKKNYTEHFANIIYQSIPWFSLEDTKFKDLNDSEGKGGTARYICGTELKIDCSYTLELSLLGVRVERSLDRLSNIRDDTPVDNFGKSADIINDSKDAECVDTLCSPSQGIETTPNAKMIVRGSSTRCYTNKAKVSRKETEKNANEFEDTEKCQVKLCMSNKIKLQGNNGNDNNKDNFIFFNENLLLVTGVSFGICLFKFMNLLSHCKICKKMDELGGEPLPILSNSLDSMCGDSLQITENFQDMGGKLNNMNKSGNKEENGIIIKKKKLNKNYRLKINSCTYNIENIINNKNSLQYASSDGCNNITKVVKGHAKNNENKNSIVGRMIDDSSISCVHVSNNYGDKPVIGTNHKSISLDEKLIKNFEVIQGNNLNDKNGGKGILASSNEKDKEKKIVIKIKKVRSNNKNKLVTKMKKNWHNNGGRNNDNNEGTKECYTAKTGSKNRLLKCESENDKNILKINELINLDIFPIISSFNNSNIVSKQQNNNSTKLDFISNVYYKKYINNKYINTKYAIKRKRKIRVCRKKGISFSANSKKPTCIDIIKNIIKRADLENEGYKILENKKNIACDKSCDNHNKKKVERSRKKKKKRKKRNTKSMKYITVLSNWHTK</sequence>
<evidence type="ECO:0000256" key="2">
    <source>
        <dbReference type="ARBA" id="ARBA00005988"/>
    </source>
</evidence>
<dbReference type="InterPro" id="IPR000834">
    <property type="entry name" value="Peptidase_M14"/>
</dbReference>
<gene>
    <name evidence="6" type="ORF">PVBDA_0201060</name>
</gene>
<dbReference type="Pfam" id="PF18027">
    <property type="entry name" value="Pepdidase_M14_N"/>
    <property type="match status" value="1"/>
</dbReference>
<feature type="active site" description="Proton donor/acceptor" evidence="3">
    <location>
        <position position="920"/>
    </location>
</feature>
<dbReference type="SUPFAM" id="SSF53187">
    <property type="entry name" value="Zn-dependent exopeptidases"/>
    <property type="match status" value="1"/>
</dbReference>
<dbReference type="PANTHER" id="PTHR12756:SF11">
    <property type="entry name" value="CYTOSOLIC CARBOXYPEPTIDASE 1"/>
    <property type="match status" value="1"/>
</dbReference>
<dbReference type="InterPro" id="IPR040626">
    <property type="entry name" value="Pepdidase_M14_N"/>
</dbReference>
<evidence type="ECO:0000313" key="6">
    <source>
        <dbReference type="EMBL" id="CAD2084578.1"/>
    </source>
</evidence>
<reference evidence="6 7" key="1">
    <citation type="submission" date="2020-08" db="EMBL/GenBank/DDBJ databases">
        <authorList>
            <person name="Ramaprasad A."/>
        </authorList>
    </citation>
    <scope>NUCLEOTIDE SEQUENCE [LARGE SCALE GENOMIC DNA]</scope>
</reference>
<proteinExistence type="inferred from homology"/>
<feature type="domain" description="Peptidase M14" evidence="5">
    <location>
        <begin position="674"/>
        <end position="942"/>
    </location>
</feature>
<dbReference type="Proteomes" id="UP000515550">
    <property type="component" value="Chromosome PVBDA_02"/>
</dbReference>
<protein>
    <submittedName>
        <fullName evidence="6">Zinc-carboxypeptidase, putative</fullName>
    </submittedName>
</protein>
<dbReference type="PANTHER" id="PTHR12756">
    <property type="entry name" value="CYTOSOLIC CARBOXYPEPTIDASE"/>
    <property type="match status" value="1"/>
</dbReference>
<dbReference type="Gene3D" id="2.60.40.3120">
    <property type="match status" value="1"/>
</dbReference>